<dbReference type="RefSeq" id="WP_243557502.1">
    <property type="nucleotide sequence ID" value="NZ_CP094528.1"/>
</dbReference>
<protein>
    <submittedName>
        <fullName evidence="4">Uncharacterized protein</fullName>
    </submittedName>
</protein>
<proteinExistence type="predicted"/>
<organism evidence="4 5">
    <name type="scientific">Agromyces larvae</name>
    <dbReference type="NCBI Taxonomy" id="2929802"/>
    <lineage>
        <taxon>Bacteria</taxon>
        <taxon>Bacillati</taxon>
        <taxon>Actinomycetota</taxon>
        <taxon>Actinomycetes</taxon>
        <taxon>Micrococcales</taxon>
        <taxon>Microbacteriaceae</taxon>
        <taxon>Agromyces</taxon>
    </lineage>
</organism>
<feature type="transmembrane region" description="Helical" evidence="3">
    <location>
        <begin position="73"/>
        <end position="94"/>
    </location>
</feature>
<feature type="coiled-coil region" evidence="1">
    <location>
        <begin position="121"/>
        <end position="148"/>
    </location>
</feature>
<accession>A0ABY4C0X2</accession>
<dbReference type="EMBL" id="CP094528">
    <property type="protein sequence ID" value="UOE45132.1"/>
    <property type="molecule type" value="Genomic_DNA"/>
</dbReference>
<keyword evidence="3" id="KW-1133">Transmembrane helix</keyword>
<evidence type="ECO:0000313" key="4">
    <source>
        <dbReference type="EMBL" id="UOE45132.1"/>
    </source>
</evidence>
<gene>
    <name evidence="4" type="ORF">MTO99_04955</name>
</gene>
<keyword evidence="1" id="KW-0175">Coiled coil</keyword>
<name>A0ABY4C0X2_9MICO</name>
<sequence length="191" mass="19724">MASASARSTNDIDVQAVMSTADDQIGGFGPADPEPAAASTVPPVAPVPTPAPGTATESSADEDRRGWHRDLRFMLVVLVAIVVLFLAFALLIAFSPTGAAISALAVIAAPIATIVAAYYGISLALRQVRDARDAADAAEARARAAEASARESDAWAAQMESGLRVAVSKLKSASLDTRDVERAAGTPDEFF</sequence>
<keyword evidence="3" id="KW-0472">Membrane</keyword>
<evidence type="ECO:0000313" key="5">
    <source>
        <dbReference type="Proteomes" id="UP000832097"/>
    </source>
</evidence>
<evidence type="ECO:0000256" key="1">
    <source>
        <dbReference type="SAM" id="Coils"/>
    </source>
</evidence>
<keyword evidence="3" id="KW-0812">Transmembrane</keyword>
<dbReference type="Proteomes" id="UP000832097">
    <property type="component" value="Chromosome"/>
</dbReference>
<reference evidence="4 5" key="1">
    <citation type="submission" date="2022-03" db="EMBL/GenBank/DDBJ databases">
        <title>Mucilaginibacter sp. isolated from the gut of Protaetia brevitarsis seulensis larvae.</title>
        <authorList>
            <person name="Won M."/>
            <person name="Kim S.-J."/>
            <person name="Kwon S.-W."/>
        </authorList>
    </citation>
    <scope>NUCLEOTIDE SEQUENCE [LARGE SCALE GENOMIC DNA]</scope>
    <source>
        <strain evidence="4 5">CFWR-12</strain>
    </source>
</reference>
<feature type="transmembrane region" description="Helical" evidence="3">
    <location>
        <begin position="100"/>
        <end position="121"/>
    </location>
</feature>
<keyword evidence="5" id="KW-1185">Reference proteome</keyword>
<evidence type="ECO:0000256" key="3">
    <source>
        <dbReference type="SAM" id="Phobius"/>
    </source>
</evidence>
<feature type="region of interest" description="Disordered" evidence="2">
    <location>
        <begin position="23"/>
        <end position="63"/>
    </location>
</feature>
<evidence type="ECO:0000256" key="2">
    <source>
        <dbReference type="SAM" id="MobiDB-lite"/>
    </source>
</evidence>